<reference evidence="1" key="3">
    <citation type="submission" date="2018-07" db="EMBL/GenBank/DDBJ databases">
        <title>WGS assembly of Glycine max.</title>
        <authorList>
            <person name="Schmutz J."/>
            <person name="Cannon S."/>
            <person name="Schlueter J."/>
            <person name="Ma J."/>
            <person name="Mitros T."/>
            <person name="Nelson W."/>
            <person name="Hyten D."/>
            <person name="Song Q."/>
            <person name="Thelen J."/>
            <person name="Cheng J."/>
            <person name="Xu D."/>
            <person name="Hellsten U."/>
            <person name="May G."/>
            <person name="Yu Y."/>
            <person name="Sakurai T."/>
            <person name="Umezawa T."/>
            <person name="Bhattacharyya M."/>
            <person name="Sandhu D."/>
            <person name="Valliyodan B."/>
            <person name="Lindquist E."/>
            <person name="Peto M."/>
            <person name="Grant D."/>
            <person name="Shu S."/>
            <person name="Goodstein D."/>
            <person name="Barry K."/>
            <person name="Futrell-Griggs M."/>
            <person name="Abernathy B."/>
            <person name="Du J."/>
            <person name="Tian Z."/>
            <person name="Zhu L."/>
            <person name="Gill N."/>
            <person name="Joshi T."/>
            <person name="Libault M."/>
            <person name="Sethuraman A."/>
            <person name="Zhang X."/>
            <person name="Shinozaki K."/>
            <person name="Nguyen H."/>
            <person name="Wing R."/>
            <person name="Cregan P."/>
            <person name="Specht J."/>
            <person name="Grimwood J."/>
            <person name="Rokhsar D."/>
            <person name="Stacey G."/>
            <person name="Shoemaker R."/>
            <person name="Jackson S."/>
        </authorList>
    </citation>
    <scope>NUCLEOTIDE SEQUENCE</scope>
    <source>
        <tissue evidence="1">Callus</tissue>
    </source>
</reference>
<evidence type="ECO:0000313" key="1">
    <source>
        <dbReference type="EMBL" id="KRH44364.1"/>
    </source>
</evidence>
<accession>K7L7U3</accession>
<evidence type="ECO:0000313" key="3">
    <source>
        <dbReference type="Proteomes" id="UP000008827"/>
    </source>
</evidence>
<evidence type="ECO:0000313" key="2">
    <source>
        <dbReference type="EnsemblPlants" id="KRH44364"/>
    </source>
</evidence>
<dbReference type="Gramene" id="KRH44364">
    <property type="protein sequence ID" value="KRH44364"/>
    <property type="gene ID" value="GLYMA_08G206100"/>
</dbReference>
<reference evidence="1 2" key="1">
    <citation type="journal article" date="2010" name="Nature">
        <title>Genome sequence of the palaeopolyploid soybean.</title>
        <authorList>
            <person name="Schmutz J."/>
            <person name="Cannon S.B."/>
            <person name="Schlueter J."/>
            <person name="Ma J."/>
            <person name="Mitros T."/>
            <person name="Nelson W."/>
            <person name="Hyten D.L."/>
            <person name="Song Q."/>
            <person name="Thelen J.J."/>
            <person name="Cheng J."/>
            <person name="Xu D."/>
            <person name="Hellsten U."/>
            <person name="May G.D."/>
            <person name="Yu Y."/>
            <person name="Sakurai T."/>
            <person name="Umezawa T."/>
            <person name="Bhattacharyya M.K."/>
            <person name="Sandhu D."/>
            <person name="Valliyodan B."/>
            <person name="Lindquist E."/>
            <person name="Peto M."/>
            <person name="Grant D."/>
            <person name="Shu S."/>
            <person name="Goodstein D."/>
            <person name="Barry K."/>
            <person name="Futrell-Griggs M."/>
            <person name="Abernathy B."/>
            <person name="Du J."/>
            <person name="Tian Z."/>
            <person name="Zhu L."/>
            <person name="Gill N."/>
            <person name="Joshi T."/>
            <person name="Libault M."/>
            <person name="Sethuraman A."/>
            <person name="Zhang X.-C."/>
            <person name="Shinozaki K."/>
            <person name="Nguyen H.T."/>
            <person name="Wing R.A."/>
            <person name="Cregan P."/>
            <person name="Specht J."/>
            <person name="Grimwood J."/>
            <person name="Rokhsar D."/>
            <person name="Stacey G."/>
            <person name="Shoemaker R.C."/>
            <person name="Jackson S.A."/>
        </authorList>
    </citation>
    <scope>NUCLEOTIDE SEQUENCE</scope>
    <source>
        <strain evidence="2">cv. Williams 82</strain>
        <tissue evidence="1">Callus</tissue>
    </source>
</reference>
<protein>
    <submittedName>
        <fullName evidence="1 2">Uncharacterized protein</fullName>
    </submittedName>
</protein>
<dbReference type="PaxDb" id="3847-GLYMA08G22025.1"/>
<proteinExistence type="predicted"/>
<gene>
    <name evidence="1" type="ORF">GLYMA_08G206100</name>
</gene>
<reference evidence="2" key="2">
    <citation type="submission" date="2018-02" db="UniProtKB">
        <authorList>
            <consortium name="EnsemblPlants"/>
        </authorList>
    </citation>
    <scope>IDENTIFICATION</scope>
    <source>
        <strain evidence="2">Williams 82</strain>
    </source>
</reference>
<dbReference type="EMBL" id="CM000841">
    <property type="protein sequence ID" value="KRH44364.1"/>
    <property type="molecule type" value="Genomic_DNA"/>
</dbReference>
<keyword evidence="3" id="KW-1185">Reference proteome</keyword>
<organism evidence="1">
    <name type="scientific">Glycine max</name>
    <name type="common">Soybean</name>
    <name type="synonym">Glycine hispida</name>
    <dbReference type="NCBI Taxonomy" id="3847"/>
    <lineage>
        <taxon>Eukaryota</taxon>
        <taxon>Viridiplantae</taxon>
        <taxon>Streptophyta</taxon>
        <taxon>Embryophyta</taxon>
        <taxon>Tracheophyta</taxon>
        <taxon>Spermatophyta</taxon>
        <taxon>Magnoliopsida</taxon>
        <taxon>eudicotyledons</taxon>
        <taxon>Gunneridae</taxon>
        <taxon>Pentapetalae</taxon>
        <taxon>rosids</taxon>
        <taxon>fabids</taxon>
        <taxon>Fabales</taxon>
        <taxon>Fabaceae</taxon>
        <taxon>Papilionoideae</taxon>
        <taxon>50 kb inversion clade</taxon>
        <taxon>NPAAA clade</taxon>
        <taxon>indigoferoid/millettioid clade</taxon>
        <taxon>Phaseoleae</taxon>
        <taxon>Glycine</taxon>
        <taxon>Glycine subgen. Soja</taxon>
    </lineage>
</organism>
<dbReference type="EnsemblPlants" id="KRH44364">
    <property type="protein sequence ID" value="KRH44364"/>
    <property type="gene ID" value="GLYMA_08G206100"/>
</dbReference>
<sequence length="81" mass="9065">MNQTPPCLSSIIFISHPFILIVTQTTHVTISWTVVKRTTIPLCSPSYPSNIDPLNCELTIINMITMPKQLNPVTSNRKQNA</sequence>
<dbReference type="HOGENOM" id="CLU_2578640_0_0_1"/>
<dbReference type="Proteomes" id="UP000008827">
    <property type="component" value="Chromosome 8"/>
</dbReference>
<dbReference type="AlphaFoldDB" id="K7L7U3"/>
<name>K7L7U3_SOYBN</name>
<dbReference type="InParanoid" id="K7L7U3"/>